<keyword evidence="3" id="KW-0175">Coiled coil</keyword>
<evidence type="ECO:0000313" key="6">
    <source>
        <dbReference type="Proteomes" id="UP000422736"/>
    </source>
</evidence>
<dbReference type="Proteomes" id="UP000422736">
    <property type="component" value="Chromosome 7"/>
</dbReference>
<feature type="compositionally biased region" description="Basic residues" evidence="4">
    <location>
        <begin position="481"/>
        <end position="497"/>
    </location>
</feature>
<proteinExistence type="predicted"/>
<sequence length="521" mass="58255">MGKSLKAKKRAASLEVLASSSCPLVEFVFDEPLIQVACHPEQPIVVCAIATGHVFCCKYDAAALKRILNKKESALSKEENQADQKRKKFWKVIKLSPNTSEIPLEEDEEKAPVEILWKTRRHKGSVRGLCFNGDGSELYTIGIDRVLKKADTMTGKVVKKVTLPLEDEKNQYTKLVRSQTHPFLLLGDERGNIYTLNSETLKIQNTIKSIHNGDAINDIFQFVGRSVYKFISLGQTTLAFWDSRESNESDADIPEDDLEAKRKVYTSDDQEDEMICGTFVNPDDGDVLVCGMGEGVLTVWKPKKNDLVDQVTRIPICKNESIDCIISSYQDDNCVYCGCSNGNVYKVNVKLGKVVEIRKHSSLDEVYFIDLDHEYRVLSAGMDKLKLWDLTSEEGDNEKPSSDQLSDAEDGSESFSDSDLGSDSDSDSDANSDPDSDADSDSSSDEETSDVEETLVGLSKDELLAELDKDLQSSDEESKPEKKRAKKPQPKNAKKQKKELNNKQLRNLQTHEHGIKKFEGL</sequence>
<gene>
    <name evidence="5" type="primary">JIP5</name>
    <name evidence="5" type="ORF">FIM1_4580</name>
</gene>
<protein>
    <submittedName>
        <fullName evidence="5">WD repeat-containing protein JIP5</fullName>
    </submittedName>
</protein>
<dbReference type="SMART" id="SM00320">
    <property type="entry name" value="WD40"/>
    <property type="match status" value="3"/>
</dbReference>
<feature type="coiled-coil region" evidence="3">
    <location>
        <begin position="61"/>
        <end position="88"/>
    </location>
</feature>
<dbReference type="Gene3D" id="2.130.10.10">
    <property type="entry name" value="YVTN repeat-like/Quinoprotein amine dehydrogenase"/>
    <property type="match status" value="2"/>
</dbReference>
<dbReference type="InterPro" id="IPR001680">
    <property type="entry name" value="WD40_rpt"/>
</dbReference>
<evidence type="ECO:0000256" key="3">
    <source>
        <dbReference type="SAM" id="Coils"/>
    </source>
</evidence>
<reference evidence="5 6" key="1">
    <citation type="submission" date="2016-03" db="EMBL/GenBank/DDBJ databases">
        <title>How can Kluyveromyces marxianus grow so fast - potential evolutionary course in Saccharomyces Complex revealed by comparative genomics.</title>
        <authorList>
            <person name="Mo W."/>
            <person name="Lu W."/>
            <person name="Yang X."/>
            <person name="Qi J."/>
            <person name="Lv H."/>
        </authorList>
    </citation>
    <scope>NUCLEOTIDE SEQUENCE [LARGE SCALE GENOMIC DNA]</scope>
    <source>
        <strain evidence="5 6">FIM1</strain>
    </source>
</reference>
<keyword evidence="1" id="KW-0853">WD repeat</keyword>
<evidence type="ECO:0000256" key="2">
    <source>
        <dbReference type="ARBA" id="ARBA00022737"/>
    </source>
</evidence>
<dbReference type="SUPFAM" id="SSF50978">
    <property type="entry name" value="WD40 repeat-like"/>
    <property type="match status" value="1"/>
</dbReference>
<dbReference type="PANTHER" id="PTHR19857:SF8">
    <property type="entry name" value="ANGIO-ASSOCIATED MIGRATORY CELL PROTEIN"/>
    <property type="match status" value="1"/>
</dbReference>
<keyword evidence="6" id="KW-1185">Reference proteome</keyword>
<name>A0ABX6F0Y8_KLUMA</name>
<dbReference type="InterPro" id="IPR051179">
    <property type="entry name" value="WD_repeat_multifunction"/>
</dbReference>
<evidence type="ECO:0000313" key="5">
    <source>
        <dbReference type="EMBL" id="QGN18255.1"/>
    </source>
</evidence>
<accession>A0ABX6F0Y8</accession>
<dbReference type="InterPro" id="IPR036322">
    <property type="entry name" value="WD40_repeat_dom_sf"/>
</dbReference>
<evidence type="ECO:0000256" key="4">
    <source>
        <dbReference type="SAM" id="MobiDB-lite"/>
    </source>
</evidence>
<organism evidence="5 6">
    <name type="scientific">Kluyveromyces marxianus</name>
    <name type="common">Yeast</name>
    <name type="synonym">Candida kefyr</name>
    <dbReference type="NCBI Taxonomy" id="4911"/>
    <lineage>
        <taxon>Eukaryota</taxon>
        <taxon>Fungi</taxon>
        <taxon>Dikarya</taxon>
        <taxon>Ascomycota</taxon>
        <taxon>Saccharomycotina</taxon>
        <taxon>Saccharomycetes</taxon>
        <taxon>Saccharomycetales</taxon>
        <taxon>Saccharomycetaceae</taxon>
        <taxon>Kluyveromyces</taxon>
    </lineage>
</organism>
<dbReference type="InterPro" id="IPR015943">
    <property type="entry name" value="WD40/YVTN_repeat-like_dom_sf"/>
</dbReference>
<dbReference type="EMBL" id="CP015061">
    <property type="protein sequence ID" value="QGN18255.1"/>
    <property type="molecule type" value="Genomic_DNA"/>
</dbReference>
<evidence type="ECO:0000256" key="1">
    <source>
        <dbReference type="ARBA" id="ARBA00022574"/>
    </source>
</evidence>
<feature type="compositionally biased region" description="Basic and acidic residues" evidence="4">
    <location>
        <begin position="459"/>
        <end position="480"/>
    </location>
</feature>
<feature type="compositionally biased region" description="Basic and acidic residues" evidence="4">
    <location>
        <begin position="509"/>
        <end position="521"/>
    </location>
</feature>
<feature type="compositionally biased region" description="Acidic residues" evidence="4">
    <location>
        <begin position="420"/>
        <end position="453"/>
    </location>
</feature>
<keyword evidence="2" id="KW-0677">Repeat</keyword>
<dbReference type="PANTHER" id="PTHR19857">
    <property type="entry name" value="MITOCHONDRIAL DIVISION PROTEIN 1-RELATED"/>
    <property type="match status" value="1"/>
</dbReference>
<feature type="region of interest" description="Disordered" evidence="4">
    <location>
        <begin position="393"/>
        <end position="521"/>
    </location>
</feature>